<protein>
    <recommendedName>
        <fullName evidence="4">Spirocyclase, AveC family</fullName>
    </recommendedName>
</protein>
<dbReference type="RefSeq" id="WP_043669655.1">
    <property type="nucleotide sequence ID" value="NZ_BDCI01000004.1"/>
</dbReference>
<feature type="transmembrane region" description="Helical" evidence="1">
    <location>
        <begin position="106"/>
        <end position="126"/>
    </location>
</feature>
<feature type="transmembrane region" description="Helical" evidence="1">
    <location>
        <begin position="194"/>
        <end position="211"/>
    </location>
</feature>
<evidence type="ECO:0000256" key="1">
    <source>
        <dbReference type="SAM" id="Phobius"/>
    </source>
</evidence>
<reference evidence="2 3" key="1">
    <citation type="journal article" date="2014" name="Int. J. Syst. Evol. Microbiol.">
        <title>Nocardia vulneris sp. nov., isolated from wounds of human patients in North America.</title>
        <authorList>
            <person name="Lasker B.A."/>
            <person name="Bell M."/>
            <person name="Klenk H.P."/>
            <person name="Sproer C."/>
            <person name="Schumann C."/>
            <person name="Schumann P."/>
            <person name="Brown J.M."/>
        </authorList>
    </citation>
    <scope>NUCLEOTIDE SEQUENCE [LARGE SCALE GENOMIC DNA]</scope>
    <source>
        <strain evidence="2 3">W9851</strain>
    </source>
</reference>
<feature type="transmembrane region" description="Helical" evidence="1">
    <location>
        <begin position="165"/>
        <end position="182"/>
    </location>
</feature>
<dbReference type="EMBL" id="JNFP01000014">
    <property type="protein sequence ID" value="KIA64340.1"/>
    <property type="molecule type" value="Genomic_DNA"/>
</dbReference>
<keyword evidence="1" id="KW-0812">Transmembrane</keyword>
<feature type="transmembrane region" description="Helical" evidence="1">
    <location>
        <begin position="72"/>
        <end position="94"/>
    </location>
</feature>
<keyword evidence="1" id="KW-1133">Transmembrane helix</keyword>
<feature type="transmembrane region" description="Helical" evidence="1">
    <location>
        <begin position="32"/>
        <end position="52"/>
    </location>
</feature>
<dbReference type="InterPro" id="IPR033459">
    <property type="entry name" value="AveC-like"/>
</dbReference>
<name>A0ABR4ZGR1_9NOCA</name>
<proteinExistence type="predicted"/>
<feature type="transmembrane region" description="Helical" evidence="1">
    <location>
        <begin position="246"/>
        <end position="264"/>
    </location>
</feature>
<dbReference type="Pfam" id="PF17198">
    <property type="entry name" value="AveC_like"/>
    <property type="match status" value="1"/>
</dbReference>
<keyword evidence="3" id="KW-1185">Reference proteome</keyword>
<evidence type="ECO:0008006" key="4">
    <source>
        <dbReference type="Google" id="ProtNLM"/>
    </source>
</evidence>
<gene>
    <name evidence="2" type="ORF">FG87_13880</name>
</gene>
<evidence type="ECO:0000313" key="2">
    <source>
        <dbReference type="EMBL" id="KIA64340.1"/>
    </source>
</evidence>
<keyword evidence="1" id="KW-0472">Membrane</keyword>
<accession>A0ABR4ZGR1</accession>
<organism evidence="2 3">
    <name type="scientific">Nocardia vulneris</name>
    <dbReference type="NCBI Taxonomy" id="1141657"/>
    <lineage>
        <taxon>Bacteria</taxon>
        <taxon>Bacillati</taxon>
        <taxon>Actinomycetota</taxon>
        <taxon>Actinomycetes</taxon>
        <taxon>Mycobacteriales</taxon>
        <taxon>Nocardiaceae</taxon>
        <taxon>Nocardia</taxon>
    </lineage>
</organism>
<evidence type="ECO:0000313" key="3">
    <source>
        <dbReference type="Proteomes" id="UP000031364"/>
    </source>
</evidence>
<feature type="transmembrane region" description="Helical" evidence="1">
    <location>
        <begin position="285"/>
        <end position="309"/>
    </location>
</feature>
<dbReference type="Proteomes" id="UP000031364">
    <property type="component" value="Unassembled WGS sequence"/>
</dbReference>
<sequence>MSHKPFLVDDVSSSVARPTTETPPVLLWPRTVWTVLGIAFLALEIVVMARWIADDGYRLEPTTAHNGSLFPVLSSLGVTAICTVIFVVFTTVIVRDAVRQRCVTPEFVMTIGIGTGLWMEQLSGFFKPVFVNNANGPWVISSFAPYLPGWQGNAPHEEPYQPTNVLIWLSAPAVTAFCVYLLSRIRRRYPNLSGIRFVAVVLAFGFVSAELQDPFFAYFGFTRWDTGIEGFTLFPGTWHQFPLHEAMGFGFILMSSLIGFHYWLRGSGRAFLMPGAGPGPRWLRAAVPVVAAIGVVCTIIALYVTWLVALSLVSTVSPTELPAFWSEVSFPSNP</sequence>
<comment type="caution">
    <text evidence="2">The sequence shown here is derived from an EMBL/GenBank/DDBJ whole genome shotgun (WGS) entry which is preliminary data.</text>
</comment>